<keyword evidence="2" id="KW-1185">Reference proteome</keyword>
<proteinExistence type="predicted"/>
<reference evidence="1" key="1">
    <citation type="submission" date="2020-05" db="EMBL/GenBank/DDBJ databases">
        <title>Large-scale comparative analyses of tick genomes elucidate their genetic diversity and vector capacities.</title>
        <authorList>
            <person name="Jia N."/>
            <person name="Wang J."/>
            <person name="Shi W."/>
            <person name="Du L."/>
            <person name="Sun Y."/>
            <person name="Zhan W."/>
            <person name="Jiang J."/>
            <person name="Wang Q."/>
            <person name="Zhang B."/>
            <person name="Ji P."/>
            <person name="Sakyi L.B."/>
            <person name="Cui X."/>
            <person name="Yuan T."/>
            <person name="Jiang B."/>
            <person name="Yang W."/>
            <person name="Lam T.T.-Y."/>
            <person name="Chang Q."/>
            <person name="Ding S."/>
            <person name="Wang X."/>
            <person name="Zhu J."/>
            <person name="Ruan X."/>
            <person name="Zhao L."/>
            <person name="Wei J."/>
            <person name="Que T."/>
            <person name="Du C."/>
            <person name="Cheng J."/>
            <person name="Dai P."/>
            <person name="Han X."/>
            <person name="Huang E."/>
            <person name="Gao Y."/>
            <person name="Liu J."/>
            <person name="Shao H."/>
            <person name="Ye R."/>
            <person name="Li L."/>
            <person name="Wei W."/>
            <person name="Wang X."/>
            <person name="Wang C."/>
            <person name="Yang T."/>
            <person name="Huo Q."/>
            <person name="Li W."/>
            <person name="Guo W."/>
            <person name="Chen H."/>
            <person name="Zhou L."/>
            <person name="Ni X."/>
            <person name="Tian J."/>
            <person name="Zhou Y."/>
            <person name="Sheng Y."/>
            <person name="Liu T."/>
            <person name="Pan Y."/>
            <person name="Xia L."/>
            <person name="Li J."/>
            <person name="Zhao F."/>
            <person name="Cao W."/>
        </authorList>
    </citation>
    <scope>NUCLEOTIDE SEQUENCE</scope>
    <source>
        <strain evidence="1">Dsil-2018</strain>
    </source>
</reference>
<dbReference type="Proteomes" id="UP000821865">
    <property type="component" value="Chromosome 8"/>
</dbReference>
<organism evidence="1 2">
    <name type="scientific">Dermacentor silvarum</name>
    <name type="common">Tick</name>
    <dbReference type="NCBI Taxonomy" id="543639"/>
    <lineage>
        <taxon>Eukaryota</taxon>
        <taxon>Metazoa</taxon>
        <taxon>Ecdysozoa</taxon>
        <taxon>Arthropoda</taxon>
        <taxon>Chelicerata</taxon>
        <taxon>Arachnida</taxon>
        <taxon>Acari</taxon>
        <taxon>Parasitiformes</taxon>
        <taxon>Ixodida</taxon>
        <taxon>Ixodoidea</taxon>
        <taxon>Ixodidae</taxon>
        <taxon>Rhipicephalinae</taxon>
        <taxon>Dermacentor</taxon>
    </lineage>
</organism>
<name>A0ACB8CAC0_DERSI</name>
<evidence type="ECO:0000313" key="2">
    <source>
        <dbReference type="Proteomes" id="UP000821865"/>
    </source>
</evidence>
<comment type="caution">
    <text evidence="1">The sequence shown here is derived from an EMBL/GenBank/DDBJ whole genome shotgun (WGS) entry which is preliminary data.</text>
</comment>
<sequence>MPMRTHPTEIIGMAYIHSPSPSRHTCSSSHSQKADGVLVLPLFTVFVGICVVVVTALVATLRRNGISPLAQVVCASRDCMLHAQLLRTACNVSVDPCVDFYAFACGSWESRKKRSRLDTLVTEVYDMAISDLRSTAGNSTKAGKLFRACTQPSELDVDSNLELFKEFRRNLSMFWPEEPPPDAVNVHPIDLLLNLAINWRMGLLFHARILLSPISRTPVFVFTPGTLNSRWRSQTAIPKTVHEYKSHVRKHLQILNVTMSCSSDTCISALRILQSHLVSMVVDVAQGDKYNMAHDIASLAAILQLGKNISLLALINKHSKPYEFGPESPVVMGIKLLEHIDSLFRRHSEEAISDAVCWMFIQEHLWIIADRSDLRVGTSEEGKKLVEYACFDYVSSALGLLAAEDYARNEYTTRSRKRVDSIIGQITLTFYESVQDATWLDADAKYTTLAKIRKLKAQLWPAMEFFDANATEILYHAFPDMTGPFFESFFSPCELFETF</sequence>
<dbReference type="EMBL" id="CM023477">
    <property type="protein sequence ID" value="KAH7937804.1"/>
    <property type="molecule type" value="Genomic_DNA"/>
</dbReference>
<accession>A0ACB8CAC0</accession>
<gene>
    <name evidence="1" type="ORF">HPB49_016211</name>
</gene>
<evidence type="ECO:0000313" key="1">
    <source>
        <dbReference type="EMBL" id="KAH7937804.1"/>
    </source>
</evidence>
<protein>
    <submittedName>
        <fullName evidence="1">Uncharacterized protein</fullName>
    </submittedName>
</protein>